<keyword evidence="1" id="KW-0472">Membrane</keyword>
<keyword evidence="1" id="KW-1133">Transmembrane helix</keyword>
<dbReference type="EMBL" id="CP133621">
    <property type="protein sequence ID" value="WMV51634.1"/>
    <property type="molecule type" value="Genomic_DNA"/>
</dbReference>
<gene>
    <name evidence="2" type="ORF">MTR67_045019</name>
</gene>
<sequence>MSNDTLKHASILLKQILRVLLLVKIFWVDILLQKCIKDKVFTMKL</sequence>
<evidence type="ECO:0000313" key="3">
    <source>
        <dbReference type="Proteomes" id="UP001234989"/>
    </source>
</evidence>
<keyword evidence="3" id="KW-1185">Reference proteome</keyword>
<accession>A0AAF0ZWL3</accession>
<feature type="transmembrane region" description="Helical" evidence="1">
    <location>
        <begin position="12"/>
        <end position="32"/>
    </location>
</feature>
<proteinExistence type="predicted"/>
<name>A0AAF0ZWL3_SOLVR</name>
<protein>
    <submittedName>
        <fullName evidence="2">Uncharacterized protein</fullName>
    </submittedName>
</protein>
<keyword evidence="1" id="KW-0812">Transmembrane</keyword>
<evidence type="ECO:0000256" key="1">
    <source>
        <dbReference type="SAM" id="Phobius"/>
    </source>
</evidence>
<dbReference type="AlphaFoldDB" id="A0AAF0ZWL3"/>
<evidence type="ECO:0000313" key="2">
    <source>
        <dbReference type="EMBL" id="WMV51634.1"/>
    </source>
</evidence>
<dbReference type="Proteomes" id="UP001234989">
    <property type="component" value="Chromosome 10"/>
</dbReference>
<organism evidence="2 3">
    <name type="scientific">Solanum verrucosum</name>
    <dbReference type="NCBI Taxonomy" id="315347"/>
    <lineage>
        <taxon>Eukaryota</taxon>
        <taxon>Viridiplantae</taxon>
        <taxon>Streptophyta</taxon>
        <taxon>Embryophyta</taxon>
        <taxon>Tracheophyta</taxon>
        <taxon>Spermatophyta</taxon>
        <taxon>Magnoliopsida</taxon>
        <taxon>eudicotyledons</taxon>
        <taxon>Gunneridae</taxon>
        <taxon>Pentapetalae</taxon>
        <taxon>asterids</taxon>
        <taxon>lamiids</taxon>
        <taxon>Solanales</taxon>
        <taxon>Solanaceae</taxon>
        <taxon>Solanoideae</taxon>
        <taxon>Solaneae</taxon>
        <taxon>Solanum</taxon>
    </lineage>
</organism>
<reference evidence="2" key="1">
    <citation type="submission" date="2023-08" db="EMBL/GenBank/DDBJ databases">
        <title>A de novo genome assembly of Solanum verrucosum Schlechtendal, a Mexican diploid species geographically isolated from the other diploid A-genome species in potato relatives.</title>
        <authorList>
            <person name="Hosaka K."/>
        </authorList>
    </citation>
    <scope>NUCLEOTIDE SEQUENCE</scope>
    <source>
        <tissue evidence="2">Young leaves</tissue>
    </source>
</reference>